<name>A0A150JCP4_9EURY</name>
<reference evidence="4 6" key="1">
    <citation type="journal article" date="2016" name="ISME J.">
        <title>Chasing the elusive Euryarchaeota class WSA2: genomes reveal a uniquely fastidious methyl-reducing methanogen.</title>
        <authorList>
            <person name="Nobu M.K."/>
            <person name="Narihiro T."/>
            <person name="Kuroda K."/>
            <person name="Mei R."/>
            <person name="Liu W.T."/>
        </authorList>
    </citation>
    <scope>NUCLEOTIDE SEQUENCE [LARGE SCALE GENOMIC DNA]</scope>
    <source>
        <strain evidence="4">ADurb1013_Bin02101</strain>
        <strain evidence="5">ADurb1213_Bin02801</strain>
    </source>
</reference>
<dbReference type="InterPro" id="IPR001789">
    <property type="entry name" value="Sig_transdc_resp-reg_receiver"/>
</dbReference>
<sequence length="100" mass="11294">MTLKKEDFCNKIIIAKTAEAALEQLQKINFNIIISDYKLPGMSGIDFLSHVKDNYPNSTRILLTAFLTNSVKKEAKNKASVKSIIEKPWNKDNLIKLING</sequence>
<dbReference type="AlphaFoldDB" id="A0A150JCP4"/>
<dbReference type="Gene3D" id="3.40.50.2300">
    <property type="match status" value="1"/>
</dbReference>
<dbReference type="GO" id="GO:0000160">
    <property type="term" value="P:phosphorelay signal transduction system"/>
    <property type="evidence" value="ECO:0007669"/>
    <property type="project" value="InterPro"/>
</dbReference>
<dbReference type="InterPro" id="IPR050595">
    <property type="entry name" value="Bact_response_regulator"/>
</dbReference>
<evidence type="ECO:0000259" key="3">
    <source>
        <dbReference type="PROSITE" id="PS50110"/>
    </source>
</evidence>
<dbReference type="SMART" id="SM00448">
    <property type="entry name" value="REC"/>
    <property type="match status" value="1"/>
</dbReference>
<evidence type="ECO:0000256" key="1">
    <source>
        <dbReference type="ARBA" id="ARBA00022553"/>
    </source>
</evidence>
<evidence type="ECO:0000313" key="4">
    <source>
        <dbReference type="EMBL" id="KYC54980.1"/>
    </source>
</evidence>
<organism evidence="4 6">
    <name type="scientific">Candidatus Methanofastidiosum methylothiophilum</name>
    <dbReference type="NCBI Taxonomy" id="1705564"/>
    <lineage>
        <taxon>Archaea</taxon>
        <taxon>Methanobacteriati</taxon>
        <taxon>Methanobacteriota</taxon>
        <taxon>Stenosarchaea group</taxon>
        <taxon>Candidatus Methanofastidiosia</taxon>
        <taxon>Candidatus Methanofastidiosales</taxon>
        <taxon>Candidatus Methanofastidiosaceae</taxon>
        <taxon>Candidatus Methanofastidiosum</taxon>
    </lineage>
</organism>
<dbReference type="EMBL" id="LNJE01000003">
    <property type="protein sequence ID" value="KYC58335.1"/>
    <property type="molecule type" value="Genomic_DNA"/>
</dbReference>
<dbReference type="Proteomes" id="UP000092420">
    <property type="component" value="Unassembled WGS sequence"/>
</dbReference>
<dbReference type="InterPro" id="IPR011006">
    <property type="entry name" value="CheY-like_superfamily"/>
</dbReference>
<feature type="domain" description="Response regulatory" evidence="3">
    <location>
        <begin position="1"/>
        <end position="100"/>
    </location>
</feature>
<dbReference type="EMBL" id="LNJB01000005">
    <property type="protein sequence ID" value="KYC54980.1"/>
    <property type="molecule type" value="Genomic_DNA"/>
</dbReference>
<dbReference type="Pfam" id="PF00072">
    <property type="entry name" value="Response_reg"/>
    <property type="match status" value="1"/>
</dbReference>
<keyword evidence="1 2" id="KW-0597">Phosphoprotein</keyword>
<protein>
    <submittedName>
        <fullName evidence="4">Response regulator FixJ</fullName>
    </submittedName>
</protein>
<accession>A0A150JCP4</accession>
<comment type="caution">
    <text evidence="4">The sequence shown here is derived from an EMBL/GenBank/DDBJ whole genome shotgun (WGS) entry which is preliminary data.</text>
</comment>
<dbReference type="SUPFAM" id="SSF52172">
    <property type="entry name" value="CheY-like"/>
    <property type="match status" value="1"/>
</dbReference>
<feature type="modified residue" description="4-aspartylphosphate" evidence="2">
    <location>
        <position position="36"/>
    </location>
</feature>
<dbReference type="PANTHER" id="PTHR44591:SF19">
    <property type="entry name" value="TWO-COMPONENT RESPONSE REGULATOR-RELATED"/>
    <property type="match status" value="1"/>
</dbReference>
<dbReference type="PANTHER" id="PTHR44591">
    <property type="entry name" value="STRESS RESPONSE REGULATOR PROTEIN 1"/>
    <property type="match status" value="1"/>
</dbReference>
<evidence type="ECO:0000256" key="2">
    <source>
        <dbReference type="PROSITE-ProRule" id="PRU00169"/>
    </source>
</evidence>
<evidence type="ECO:0000313" key="5">
    <source>
        <dbReference type="EMBL" id="KYC58335.1"/>
    </source>
</evidence>
<dbReference type="PROSITE" id="PS50110">
    <property type="entry name" value="RESPONSE_REGULATORY"/>
    <property type="match status" value="1"/>
</dbReference>
<accession>A0A150JM60</accession>
<gene>
    <name evidence="4" type="ORF">AN188_00608</name>
    <name evidence="5" type="ORF">APG09_00355</name>
</gene>
<accession>A0A150JHC0</accession>
<evidence type="ECO:0000313" key="6">
    <source>
        <dbReference type="Proteomes" id="UP000092420"/>
    </source>
</evidence>
<proteinExistence type="predicted"/>